<keyword evidence="2" id="KW-1185">Reference proteome</keyword>
<accession>A0A8X6SXU4</accession>
<proteinExistence type="predicted"/>
<sequence>MHLQGRSFVSLDEVKAASQEALRDVAKNGFQKLYERWHRCTVTQGTTLKVDVHRCGEIFMFGELLKTLIIVLQTAE</sequence>
<evidence type="ECO:0000313" key="2">
    <source>
        <dbReference type="Proteomes" id="UP000887159"/>
    </source>
</evidence>
<dbReference type="AlphaFoldDB" id="A0A8X6SXU4"/>
<name>A0A8X6SXU4_TRICX</name>
<evidence type="ECO:0000313" key="1">
    <source>
        <dbReference type="EMBL" id="GFY14853.1"/>
    </source>
</evidence>
<protein>
    <submittedName>
        <fullName evidence="1">Uncharacterized protein</fullName>
    </submittedName>
</protein>
<comment type="caution">
    <text evidence="1">The sequence shown here is derived from an EMBL/GenBank/DDBJ whole genome shotgun (WGS) entry which is preliminary data.</text>
</comment>
<dbReference type="Proteomes" id="UP000887159">
    <property type="component" value="Unassembled WGS sequence"/>
</dbReference>
<dbReference type="EMBL" id="BMAU01021331">
    <property type="protein sequence ID" value="GFY14853.1"/>
    <property type="molecule type" value="Genomic_DNA"/>
</dbReference>
<organism evidence="1 2">
    <name type="scientific">Trichonephila clavipes</name>
    <name type="common">Golden silk orbweaver</name>
    <name type="synonym">Nephila clavipes</name>
    <dbReference type="NCBI Taxonomy" id="2585209"/>
    <lineage>
        <taxon>Eukaryota</taxon>
        <taxon>Metazoa</taxon>
        <taxon>Ecdysozoa</taxon>
        <taxon>Arthropoda</taxon>
        <taxon>Chelicerata</taxon>
        <taxon>Arachnida</taxon>
        <taxon>Araneae</taxon>
        <taxon>Araneomorphae</taxon>
        <taxon>Entelegynae</taxon>
        <taxon>Araneoidea</taxon>
        <taxon>Nephilidae</taxon>
        <taxon>Trichonephila</taxon>
    </lineage>
</organism>
<reference evidence="1" key="1">
    <citation type="submission" date="2020-08" db="EMBL/GenBank/DDBJ databases">
        <title>Multicomponent nature underlies the extraordinary mechanical properties of spider dragline silk.</title>
        <authorList>
            <person name="Kono N."/>
            <person name="Nakamura H."/>
            <person name="Mori M."/>
            <person name="Yoshida Y."/>
            <person name="Ohtoshi R."/>
            <person name="Malay A.D."/>
            <person name="Moran D.A.P."/>
            <person name="Tomita M."/>
            <person name="Numata K."/>
            <person name="Arakawa K."/>
        </authorList>
    </citation>
    <scope>NUCLEOTIDE SEQUENCE</scope>
</reference>
<gene>
    <name evidence="1" type="ORF">TNCV_648961</name>
</gene>